<gene>
    <name evidence="3" type="ORF">J1M35_00415</name>
</gene>
<proteinExistence type="predicted"/>
<accession>A0A975CHZ6</accession>
<dbReference type="Proteomes" id="UP000663903">
    <property type="component" value="Chromosome"/>
</dbReference>
<evidence type="ECO:0000313" key="4">
    <source>
        <dbReference type="Proteomes" id="UP000663903"/>
    </source>
</evidence>
<keyword evidence="4" id="KW-1185">Reference proteome</keyword>
<sequence length="184" mass="19540">MTQPALLIIDVQQGLCEGEGAAFDCAGTIDRINQLAAAARAAGVPVIWIQHEARNELRHGTREWQLAGGLDVQPGDERLRKTTPDSFNKTDLEARLRAGGIDTLIVCGMHTEFCVDTTARRALALGWPVWLAADAHTSAGNAAIAPPQVIAHHNATLSNISSFGPRVQALPAAEVVRRLAGAQA</sequence>
<dbReference type="SUPFAM" id="SSF52499">
    <property type="entry name" value="Isochorismatase-like hydrolases"/>
    <property type="match status" value="1"/>
</dbReference>
<keyword evidence="1 3" id="KW-0378">Hydrolase</keyword>
<feature type="domain" description="Isochorismatase-like" evidence="2">
    <location>
        <begin position="5"/>
        <end position="140"/>
    </location>
</feature>
<evidence type="ECO:0000313" key="3">
    <source>
        <dbReference type="EMBL" id="QTD45431.1"/>
    </source>
</evidence>
<dbReference type="PANTHER" id="PTHR43540">
    <property type="entry name" value="PEROXYUREIDOACRYLATE/UREIDOACRYLATE AMIDOHYDROLASE-RELATED"/>
    <property type="match status" value="1"/>
</dbReference>
<reference evidence="3" key="1">
    <citation type="submission" date="2021-03" db="EMBL/GenBank/DDBJ databases">
        <title>Ottowia sp. 27C isolated from the cloaca of a Giant Asian pond turtle (Heosemys grandis).</title>
        <authorList>
            <person name="Spergser J."/>
            <person name="Busse H.-J."/>
        </authorList>
    </citation>
    <scope>NUCLEOTIDE SEQUENCE</scope>
    <source>
        <strain evidence="3">27C</strain>
    </source>
</reference>
<dbReference type="KEGG" id="otd:J1M35_00415"/>
<evidence type="ECO:0000256" key="1">
    <source>
        <dbReference type="ARBA" id="ARBA00022801"/>
    </source>
</evidence>
<dbReference type="RefSeq" id="WP_208009179.1">
    <property type="nucleotide sequence ID" value="NZ_CP071796.1"/>
</dbReference>
<dbReference type="GO" id="GO:0016787">
    <property type="term" value="F:hydrolase activity"/>
    <property type="evidence" value="ECO:0007669"/>
    <property type="project" value="UniProtKB-KW"/>
</dbReference>
<dbReference type="EMBL" id="CP071796">
    <property type="protein sequence ID" value="QTD45431.1"/>
    <property type="molecule type" value="Genomic_DNA"/>
</dbReference>
<dbReference type="Pfam" id="PF00857">
    <property type="entry name" value="Isochorismatase"/>
    <property type="match status" value="1"/>
</dbReference>
<dbReference type="CDD" id="cd01014">
    <property type="entry name" value="nicotinamidase_related"/>
    <property type="match status" value="1"/>
</dbReference>
<dbReference type="AlphaFoldDB" id="A0A975CHZ6"/>
<organism evidence="3 4">
    <name type="scientific">Ottowia testudinis</name>
    <dbReference type="NCBI Taxonomy" id="2816950"/>
    <lineage>
        <taxon>Bacteria</taxon>
        <taxon>Pseudomonadati</taxon>
        <taxon>Pseudomonadota</taxon>
        <taxon>Betaproteobacteria</taxon>
        <taxon>Burkholderiales</taxon>
        <taxon>Comamonadaceae</taxon>
        <taxon>Ottowia</taxon>
    </lineage>
</organism>
<name>A0A975CHZ6_9BURK</name>
<evidence type="ECO:0000259" key="2">
    <source>
        <dbReference type="Pfam" id="PF00857"/>
    </source>
</evidence>
<dbReference type="InterPro" id="IPR036380">
    <property type="entry name" value="Isochorismatase-like_sf"/>
</dbReference>
<dbReference type="Gene3D" id="3.40.50.850">
    <property type="entry name" value="Isochorismatase-like"/>
    <property type="match status" value="1"/>
</dbReference>
<dbReference type="InterPro" id="IPR050272">
    <property type="entry name" value="Isochorismatase-like_hydrls"/>
</dbReference>
<dbReference type="InterPro" id="IPR000868">
    <property type="entry name" value="Isochorismatase-like_dom"/>
</dbReference>
<protein>
    <submittedName>
        <fullName evidence="3">Cysteine hydrolase</fullName>
    </submittedName>
</protein>